<feature type="transmembrane region" description="Helical" evidence="9">
    <location>
        <begin position="357"/>
        <end position="379"/>
    </location>
</feature>
<protein>
    <recommendedName>
        <fullName evidence="9">Putative K(+)-stimulated pyrophosphate-energized sodium pump</fullName>
        <ecNumber evidence="9">7.2.3.1</ecNumber>
    </recommendedName>
    <alternativeName>
        <fullName evidence="9">Membrane-bound sodium-translocating pyrophosphatase</fullName>
    </alternativeName>
    <alternativeName>
        <fullName evidence="9">Pyrophosphate-energized inorganic pyrophosphatase</fullName>
        <shortName evidence="9">Na(+)-PPase</shortName>
    </alternativeName>
</protein>
<dbReference type="GO" id="GO:0004427">
    <property type="term" value="F:inorganic diphosphate phosphatase activity"/>
    <property type="evidence" value="ECO:0007669"/>
    <property type="project" value="UniProtKB-UniRule"/>
</dbReference>
<keyword evidence="6 9" id="KW-1133">Transmembrane helix</keyword>
<keyword evidence="2 9" id="KW-0813">Transport</keyword>
<comment type="cofactor">
    <cofactor evidence="9">
        <name>Mg(2+)</name>
        <dbReference type="ChEBI" id="CHEBI:18420"/>
    </cofactor>
</comment>
<dbReference type="PIRSF" id="PIRSF001265">
    <property type="entry name" value="H+-PPase"/>
    <property type="match status" value="1"/>
</dbReference>
<comment type="activity regulation">
    <text evidence="9">Requires K(+) for maximal activity.</text>
</comment>
<comment type="catalytic activity">
    <reaction evidence="9">
        <text>Na(+)(in) + diphosphate + H2O = Na(+)(out) + 2 phosphate + H(+)</text>
        <dbReference type="Rhea" id="RHEA:57884"/>
        <dbReference type="ChEBI" id="CHEBI:15377"/>
        <dbReference type="ChEBI" id="CHEBI:15378"/>
        <dbReference type="ChEBI" id="CHEBI:29101"/>
        <dbReference type="ChEBI" id="CHEBI:33019"/>
        <dbReference type="ChEBI" id="CHEBI:43474"/>
        <dbReference type="EC" id="7.2.3.1"/>
    </reaction>
</comment>
<organism evidence="10 11">
    <name type="scientific">Bipolaricaulis sibiricus</name>
    <dbReference type="NCBI Taxonomy" id="2501609"/>
    <lineage>
        <taxon>Bacteria</taxon>
        <taxon>Candidatus Bipolaricaulota</taxon>
        <taxon>Candidatus Bipolaricaulia</taxon>
        <taxon>Candidatus Bipolaricaulales</taxon>
        <taxon>Candidatus Bipolaricaulaceae</taxon>
        <taxon>Candidatus Bipolaricaulis</taxon>
    </lineage>
</organism>
<comment type="caution">
    <text evidence="9">Lacks conserved residue(s) required for the propagation of feature annotation.</text>
</comment>
<evidence type="ECO:0000256" key="3">
    <source>
        <dbReference type="ARBA" id="ARBA00022692"/>
    </source>
</evidence>
<dbReference type="GO" id="GO:0030955">
    <property type="term" value="F:potassium ion binding"/>
    <property type="evidence" value="ECO:0007669"/>
    <property type="project" value="UniProtKB-UniRule"/>
</dbReference>
<keyword evidence="8 9" id="KW-0472">Membrane</keyword>
<evidence type="ECO:0000256" key="6">
    <source>
        <dbReference type="ARBA" id="ARBA00022989"/>
    </source>
</evidence>
<evidence type="ECO:0000256" key="5">
    <source>
        <dbReference type="ARBA" id="ARBA00022967"/>
    </source>
</evidence>
<comment type="function">
    <text evidence="9">Sodium pump that utilizes the energy of pyrophosphate hydrolysis as the driving force for Na(+) movement across the membrane.</text>
</comment>
<dbReference type="GO" id="GO:0012505">
    <property type="term" value="C:endomembrane system"/>
    <property type="evidence" value="ECO:0007669"/>
    <property type="project" value="UniProtKB-SubCell"/>
</dbReference>
<dbReference type="GO" id="GO:0005886">
    <property type="term" value="C:plasma membrane"/>
    <property type="evidence" value="ECO:0007669"/>
    <property type="project" value="UniProtKB-SubCell"/>
</dbReference>
<dbReference type="HAMAP" id="MF_01129">
    <property type="entry name" value="PPase_energized_pump"/>
    <property type="match status" value="1"/>
</dbReference>
<dbReference type="EC" id="7.2.3.1" evidence="9"/>
<feature type="transmembrane region" description="Helical" evidence="9">
    <location>
        <begin position="329"/>
        <end position="351"/>
    </location>
</feature>
<keyword evidence="9" id="KW-0739">Sodium transport</keyword>
<dbReference type="GO" id="GO:0009678">
    <property type="term" value="F:diphosphate hydrolysis-driven proton transmembrane transporter activity"/>
    <property type="evidence" value="ECO:0007669"/>
    <property type="project" value="UniProtKB-UniRule"/>
</dbReference>
<evidence type="ECO:0000256" key="9">
    <source>
        <dbReference type="HAMAP-Rule" id="MF_01129"/>
    </source>
</evidence>
<evidence type="ECO:0000256" key="4">
    <source>
        <dbReference type="ARBA" id="ARBA00022842"/>
    </source>
</evidence>
<feature type="transmembrane region" description="Helical" evidence="9">
    <location>
        <begin position="698"/>
        <end position="721"/>
    </location>
</feature>
<feature type="transmembrane region" description="Helical" evidence="9">
    <location>
        <begin position="607"/>
        <end position="625"/>
    </location>
</feature>
<feature type="site" description="Determinant of potassium dependence" evidence="9">
    <location>
        <position position="491"/>
    </location>
</feature>
<reference evidence="11" key="1">
    <citation type="submission" date="2018-12" db="EMBL/GenBank/DDBJ databases">
        <title>Complete genome sequence of an uncultured bacterium of the candidate phylum Bipolaricaulota.</title>
        <authorList>
            <person name="Kadnikov V.V."/>
            <person name="Mardanov A.V."/>
            <person name="Beletsky A.V."/>
            <person name="Frank Y.A."/>
            <person name="Karnachuk O.V."/>
            <person name="Ravin N.V."/>
        </authorList>
    </citation>
    <scope>NUCLEOTIDE SEQUENCE [LARGE SCALE GENOMIC DNA]</scope>
</reference>
<keyword evidence="9" id="KW-1003">Cell membrane</keyword>
<comment type="similarity">
    <text evidence="9">Belongs to the H(+)-translocating pyrophosphatase (TC 3.A.10) family. K(+)-stimulated subfamily.</text>
</comment>
<accession>A0A410FTA0</accession>
<feature type="transmembrane region" description="Helical" evidence="9">
    <location>
        <begin position="48"/>
        <end position="73"/>
    </location>
</feature>
<gene>
    <name evidence="9" type="primary">hppA</name>
    <name evidence="10" type="ORF">BIP78_0448</name>
</gene>
<feature type="transmembrane region" description="Helical" evidence="9">
    <location>
        <begin position="536"/>
        <end position="559"/>
    </location>
</feature>
<evidence type="ECO:0000256" key="8">
    <source>
        <dbReference type="ARBA" id="ARBA00023136"/>
    </source>
</evidence>
<evidence type="ECO:0000256" key="7">
    <source>
        <dbReference type="ARBA" id="ARBA00023065"/>
    </source>
</evidence>
<feature type="transmembrane region" description="Helical" evidence="9">
    <location>
        <begin position="399"/>
        <end position="421"/>
    </location>
</feature>
<feature type="transmembrane region" description="Helical" evidence="9">
    <location>
        <begin position="252"/>
        <end position="272"/>
    </location>
</feature>
<keyword evidence="5 9" id="KW-1278">Translocase</keyword>
<dbReference type="Proteomes" id="UP000287233">
    <property type="component" value="Chromosome"/>
</dbReference>
<evidence type="ECO:0000256" key="2">
    <source>
        <dbReference type="ARBA" id="ARBA00022448"/>
    </source>
</evidence>
<sequence length="722" mass="76033">MGWMLGAAALVSLAALAWSAYGTYSVARRPVGNERMKEIQKYIRDGAWAFMIAEAKVMVVTMVVVAAVLWAVFYWEVALAFLIGSALAMFAGFIGMNAATLANARTTHAAQRSIKDALTVAFSGGSVMGMAVAGLAVGGLVLVILLFRREFDPAVLYIHTKSLFGIQGAELNFIKGALIVSAYSAGASLVALFDRVGGGIYTKAADMAADLVGKVELKIPEDDPRNPATIADNVGDNVGDVGGLGADLLESFIGAVISSIVIALYVYVGRFNPDIQNLMAKFGLGENITQDFWWFALLPILFVAGGIVACLIAIAYIRFSRREKNMQGILMNGTRLGALLTAGFAALTTWLSPFNWIPFYAAIMGIASGIGIGFVSEYYTSSRYKPTQGLAKAYQSGPAIGVTEGMAVGMLSALWPCLIIAVSTVLAYQMGGLLAVAYAALGMLSFVGMTVSVDSYGPIADNASGIATMAKLDPTVREKTDQLDSIGNTTAAIGKGFAIGSAAFAALGLIVAYLWSAAGRADEVHVPNIPIINPEVGGLVVAGLIVGAMVTYVFSALLIRSVSRTADVMVQEIRRQFRENPKILSGEAMPDYKRCITITAHGGVRRMVLPSLLALGMPLFVGLLFGRYTLAGFLVGALLSAIMLAIYCGNAGGAMDNAKKYVEEGHFGGKGSEAHAAGVVADTVGDPLKDTVGPSLDILIKLMSVISLLFASLFPVIPFFMR</sequence>
<proteinExistence type="inferred from homology"/>
<feature type="transmembrane region" description="Helical" evidence="9">
    <location>
        <begin position="6"/>
        <end position="27"/>
    </location>
</feature>
<dbReference type="EMBL" id="CP034928">
    <property type="protein sequence ID" value="QAA76214.1"/>
    <property type="molecule type" value="Genomic_DNA"/>
</dbReference>
<dbReference type="GO" id="GO:0000287">
    <property type="term" value="F:magnesium ion binding"/>
    <property type="evidence" value="ECO:0007669"/>
    <property type="project" value="UniProtKB-UniRule"/>
</dbReference>
<dbReference type="KEGG" id="bih:BIP78_0448"/>
<keyword evidence="7 9" id="KW-0406">Ion transport</keyword>
<keyword evidence="4 9" id="KW-0460">Magnesium</keyword>
<feature type="transmembrane region" description="Helical" evidence="9">
    <location>
        <begin position="292"/>
        <end position="317"/>
    </location>
</feature>
<feature type="transmembrane region" description="Helical" evidence="9">
    <location>
        <begin position="497"/>
        <end position="516"/>
    </location>
</feature>
<dbReference type="Pfam" id="PF03030">
    <property type="entry name" value="H_PPase"/>
    <property type="match status" value="1"/>
</dbReference>
<feature type="transmembrane region" description="Helical" evidence="9">
    <location>
        <begin position="120"/>
        <end position="147"/>
    </location>
</feature>
<keyword evidence="9" id="KW-0630">Potassium</keyword>
<feature type="transmembrane region" description="Helical" evidence="9">
    <location>
        <begin position="631"/>
        <end position="650"/>
    </location>
</feature>
<keyword evidence="3 9" id="KW-0812">Transmembrane</keyword>
<name>A0A410FTA0_BIPS1</name>
<evidence type="ECO:0000313" key="10">
    <source>
        <dbReference type="EMBL" id="QAA76214.1"/>
    </source>
</evidence>
<dbReference type="AlphaFoldDB" id="A0A410FTA0"/>
<dbReference type="NCBIfam" id="NF001960">
    <property type="entry name" value="PRK00733.3-5"/>
    <property type="match status" value="1"/>
</dbReference>
<evidence type="ECO:0000313" key="11">
    <source>
        <dbReference type="Proteomes" id="UP000287233"/>
    </source>
</evidence>
<keyword evidence="9" id="KW-0915">Sodium</keyword>
<comment type="subunit">
    <text evidence="9">Homodimer.</text>
</comment>
<feature type="transmembrane region" description="Helical" evidence="9">
    <location>
        <begin position="79"/>
        <end position="99"/>
    </location>
</feature>
<dbReference type="InterPro" id="IPR004131">
    <property type="entry name" value="PPase-energised_H-pump"/>
</dbReference>
<feature type="transmembrane region" description="Helical" evidence="9">
    <location>
        <begin position="173"/>
        <end position="193"/>
    </location>
</feature>
<dbReference type="GO" id="GO:0006814">
    <property type="term" value="P:sodium ion transport"/>
    <property type="evidence" value="ECO:0007669"/>
    <property type="project" value="UniProtKB-UniRule"/>
</dbReference>
<comment type="subcellular location">
    <subcellularLocation>
        <location evidence="9">Cell membrane</location>
        <topology evidence="9">Multi-pass membrane protein</topology>
    </subcellularLocation>
    <subcellularLocation>
        <location evidence="1">Endomembrane system</location>
        <topology evidence="1">Multi-pass membrane protein</topology>
    </subcellularLocation>
</comment>
<evidence type="ECO:0000256" key="1">
    <source>
        <dbReference type="ARBA" id="ARBA00004127"/>
    </source>
</evidence>
<dbReference type="PANTHER" id="PTHR31998">
    <property type="entry name" value="K(+)-INSENSITIVE PYROPHOSPHATE-ENERGIZED PROTON PUMP"/>
    <property type="match status" value="1"/>
</dbReference>
<feature type="transmembrane region" description="Helical" evidence="9">
    <location>
        <begin position="427"/>
        <end position="447"/>
    </location>
</feature>